<evidence type="ECO:0000256" key="1">
    <source>
        <dbReference type="SAM" id="MobiDB-lite"/>
    </source>
</evidence>
<evidence type="ECO:0000313" key="3">
    <source>
        <dbReference type="Proteomes" id="UP001586593"/>
    </source>
</evidence>
<reference evidence="2 3" key="1">
    <citation type="journal article" date="2024" name="Commun. Biol.">
        <title>Comparative genomic analysis of thermophilic fungi reveals convergent evolutionary adaptations and gene losses.</title>
        <authorList>
            <person name="Steindorff A.S."/>
            <person name="Aguilar-Pontes M.V."/>
            <person name="Robinson A.J."/>
            <person name="Andreopoulos B."/>
            <person name="LaButti K."/>
            <person name="Kuo A."/>
            <person name="Mondo S."/>
            <person name="Riley R."/>
            <person name="Otillar R."/>
            <person name="Haridas S."/>
            <person name="Lipzen A."/>
            <person name="Grimwood J."/>
            <person name="Schmutz J."/>
            <person name="Clum A."/>
            <person name="Reid I.D."/>
            <person name="Moisan M.C."/>
            <person name="Butler G."/>
            <person name="Nguyen T.T.M."/>
            <person name="Dewar K."/>
            <person name="Conant G."/>
            <person name="Drula E."/>
            <person name="Henrissat B."/>
            <person name="Hansel C."/>
            <person name="Singer S."/>
            <person name="Hutchinson M.I."/>
            <person name="de Vries R.P."/>
            <person name="Natvig D.O."/>
            <person name="Powell A.J."/>
            <person name="Tsang A."/>
            <person name="Grigoriev I.V."/>
        </authorList>
    </citation>
    <scope>NUCLEOTIDE SEQUENCE [LARGE SCALE GENOMIC DNA]</scope>
    <source>
        <strain evidence="2 3">ATCC 24622</strain>
    </source>
</reference>
<evidence type="ECO:0000313" key="2">
    <source>
        <dbReference type="EMBL" id="KAL1846474.1"/>
    </source>
</evidence>
<dbReference type="PANTHER" id="PTHR46082">
    <property type="entry name" value="ATP/GTP-BINDING PROTEIN-RELATED"/>
    <property type="match status" value="1"/>
</dbReference>
<dbReference type="SUPFAM" id="SSF52540">
    <property type="entry name" value="P-loop containing nucleoside triphosphate hydrolases"/>
    <property type="match status" value="1"/>
</dbReference>
<dbReference type="PRINTS" id="PR00381">
    <property type="entry name" value="KINESINLIGHT"/>
</dbReference>
<accession>A0ABR3VVY4</accession>
<feature type="region of interest" description="Disordered" evidence="1">
    <location>
        <begin position="591"/>
        <end position="631"/>
    </location>
</feature>
<evidence type="ECO:0008006" key="4">
    <source>
        <dbReference type="Google" id="ProtNLM"/>
    </source>
</evidence>
<dbReference type="Gene3D" id="3.40.50.300">
    <property type="entry name" value="P-loop containing nucleotide triphosphate hydrolases"/>
    <property type="match status" value="1"/>
</dbReference>
<dbReference type="Pfam" id="PF13424">
    <property type="entry name" value="TPR_12"/>
    <property type="match status" value="1"/>
</dbReference>
<dbReference type="Gene3D" id="1.25.40.10">
    <property type="entry name" value="Tetratricopeptide repeat domain"/>
    <property type="match status" value="2"/>
</dbReference>
<proteinExistence type="predicted"/>
<dbReference type="EMBL" id="JAZHXJ010001034">
    <property type="protein sequence ID" value="KAL1846474.1"/>
    <property type="molecule type" value="Genomic_DNA"/>
</dbReference>
<protein>
    <recommendedName>
        <fullName evidence="4">NB-ARC domain-containing protein</fullName>
    </recommendedName>
</protein>
<dbReference type="Proteomes" id="UP001586593">
    <property type="component" value="Unassembled WGS sequence"/>
</dbReference>
<dbReference type="PANTHER" id="PTHR46082:SF6">
    <property type="entry name" value="AAA+ ATPASE DOMAIN-CONTAINING PROTEIN-RELATED"/>
    <property type="match status" value="1"/>
</dbReference>
<dbReference type="Pfam" id="PF13374">
    <property type="entry name" value="TPR_10"/>
    <property type="match status" value="3"/>
</dbReference>
<organism evidence="2 3">
    <name type="scientific">Phialemonium thermophilum</name>
    <dbReference type="NCBI Taxonomy" id="223376"/>
    <lineage>
        <taxon>Eukaryota</taxon>
        <taxon>Fungi</taxon>
        <taxon>Dikarya</taxon>
        <taxon>Ascomycota</taxon>
        <taxon>Pezizomycotina</taxon>
        <taxon>Sordariomycetes</taxon>
        <taxon>Sordariomycetidae</taxon>
        <taxon>Cephalothecales</taxon>
        <taxon>Cephalothecaceae</taxon>
        <taxon>Phialemonium</taxon>
    </lineage>
</organism>
<comment type="caution">
    <text evidence="2">The sequence shown here is derived from an EMBL/GenBank/DDBJ whole genome shotgun (WGS) entry which is preliminary data.</text>
</comment>
<dbReference type="InterPro" id="IPR027417">
    <property type="entry name" value="P-loop_NTPase"/>
</dbReference>
<dbReference type="InterPro" id="IPR053137">
    <property type="entry name" value="NLR-like"/>
</dbReference>
<name>A0ABR3VVY4_9PEZI</name>
<dbReference type="InterPro" id="IPR011990">
    <property type="entry name" value="TPR-like_helical_dom_sf"/>
</dbReference>
<sequence length="631" mass="70121">MARRVSSDKTLVLVPYQKNDGFVGRKAILETLERRLVRPVTKARLSLFGLGGVGKTQVALQFAYWIQENCADISVFWVHVSSAERFRESYASIALACRIAGHDDPKADVLQLVKRWLEAGDRGWWLMVLDSADDAQLFDQTGGLRQYIPECAHGSVLITTRNKQAGLRLAQGKPPLEGVGCVVLCPFSLHRANAAGGDGPSDESQQALCSRLEHLPLVIIQAAAFMQENTVTAAEYLALLDRNDQTLVDLLSEDFDSVGGDSGTPRAVAETWIVSFEQIKQQDALAGDLLSLMSFFDRQAIALEFVVSYCDRHGYDRGIRLTKALGLLKAFSFVTAAKDDTLDMHRLVQLATRNWLTKRIWDWKTSEKLLFQAIELRQEVLGKEDLDTLESVSGLASTYSYQGRWQEAEELGVQVMNIRKRVLGLEHPKTLTSMGNLASTYEAQGLSKEAEVLGVQVMDIRKRVLGLEHPDTLFIMGNVAATYRAQGRWKEAEGLLLQVLDMGSKGLEPGHPDTLATIVNLALTYQAQGRWDEAEELNVQGMDMSSGTLGPEHPSTLTIMNNLALTWKRQGRSDEALSLMRRCVQLRQRILGPNHPRTRSSASTLERWEQASIDHSTADEESARSDEKQPG</sequence>
<keyword evidence="3" id="KW-1185">Reference proteome</keyword>
<feature type="compositionally biased region" description="Basic and acidic residues" evidence="1">
    <location>
        <begin position="616"/>
        <end position="631"/>
    </location>
</feature>
<dbReference type="SUPFAM" id="SSF48452">
    <property type="entry name" value="TPR-like"/>
    <property type="match status" value="2"/>
</dbReference>
<gene>
    <name evidence="2" type="ORF">VTK73DRAFT_286</name>
</gene>